<dbReference type="SUPFAM" id="SSF49562">
    <property type="entry name" value="C2 domain (Calcium/lipid-binding domain, CaLB)"/>
    <property type="match status" value="1"/>
</dbReference>
<keyword evidence="4" id="KW-1133">Transmembrane helix</keyword>
<evidence type="ECO:0000313" key="9">
    <source>
        <dbReference type="Proteomes" id="UP000572057"/>
    </source>
</evidence>
<dbReference type="GO" id="GO:0048787">
    <property type="term" value="C:presynaptic active zone membrane"/>
    <property type="evidence" value="ECO:0007669"/>
    <property type="project" value="TreeGrafter"/>
</dbReference>
<protein>
    <submittedName>
        <fullName evidence="8">OTOF protein</fullName>
    </submittedName>
</protein>
<evidence type="ECO:0000256" key="2">
    <source>
        <dbReference type="ARBA" id="ARBA00022692"/>
    </source>
</evidence>
<feature type="non-terminal residue" evidence="8">
    <location>
        <position position="291"/>
    </location>
</feature>
<evidence type="ECO:0000256" key="4">
    <source>
        <dbReference type="ARBA" id="ARBA00022989"/>
    </source>
</evidence>
<dbReference type="FunFam" id="2.60.40.150:FF:000089">
    <property type="entry name" value="otoferlin isoform X1"/>
    <property type="match status" value="1"/>
</dbReference>
<feature type="region of interest" description="Disordered" evidence="6">
    <location>
        <begin position="196"/>
        <end position="217"/>
    </location>
</feature>
<dbReference type="InterPro" id="IPR037721">
    <property type="entry name" value="Ferlin"/>
</dbReference>
<dbReference type="AlphaFoldDB" id="A0A7L1SB72"/>
<dbReference type="SMART" id="SM00239">
    <property type="entry name" value="C2"/>
    <property type="match status" value="1"/>
</dbReference>
<dbReference type="InterPro" id="IPR000008">
    <property type="entry name" value="C2_dom"/>
</dbReference>
<evidence type="ECO:0000256" key="6">
    <source>
        <dbReference type="SAM" id="MobiDB-lite"/>
    </source>
</evidence>
<keyword evidence="3" id="KW-0677">Repeat</keyword>
<feature type="domain" description="C2" evidence="7">
    <location>
        <begin position="1"/>
        <end position="114"/>
    </location>
</feature>
<dbReference type="GO" id="GO:0030672">
    <property type="term" value="C:synaptic vesicle membrane"/>
    <property type="evidence" value="ECO:0007669"/>
    <property type="project" value="TreeGrafter"/>
</dbReference>
<dbReference type="Gene3D" id="2.60.40.150">
    <property type="entry name" value="C2 domain"/>
    <property type="match status" value="1"/>
</dbReference>
<feature type="non-terminal residue" evidence="8">
    <location>
        <position position="1"/>
    </location>
</feature>
<evidence type="ECO:0000256" key="1">
    <source>
        <dbReference type="ARBA" id="ARBA00004167"/>
    </source>
</evidence>
<dbReference type="EMBL" id="VXBM01002590">
    <property type="protein sequence ID" value="NXO45749.1"/>
    <property type="molecule type" value="Genomic_DNA"/>
</dbReference>
<feature type="compositionally biased region" description="Gly residues" evidence="6">
    <location>
        <begin position="205"/>
        <end position="217"/>
    </location>
</feature>
<dbReference type="GO" id="GO:0016082">
    <property type="term" value="P:synaptic vesicle priming"/>
    <property type="evidence" value="ECO:0007669"/>
    <property type="project" value="TreeGrafter"/>
</dbReference>
<gene>
    <name evidence="8" type="primary">Otof_0</name>
    <name evidence="8" type="ORF">LOCOCH_R11672</name>
</gene>
<evidence type="ECO:0000313" key="8">
    <source>
        <dbReference type="EMBL" id="NXO45749.1"/>
    </source>
</evidence>
<dbReference type="GO" id="GO:0005509">
    <property type="term" value="F:calcium ion binding"/>
    <property type="evidence" value="ECO:0007669"/>
    <property type="project" value="TreeGrafter"/>
</dbReference>
<accession>A0A7L1SB72</accession>
<sequence>EKQVFQLRAHMYQARSLFAADSSGLSDPFARVFFISQSQCTEVLNETLCPTWDQLLVFDNVELYGEAHEMRDDPPIIVIEIYDQDTVGKADFMGRTFAKPVVKMSDEQYCPPRFPPQLEYYQIYRGNATAGDLLAAFELLQIGPGGKSDLPPIDGPTDMDRGPILPVPLGIRPVLSRYRVEVTNVHLERCLGQESISKGSMEGQEGTGSQGAVHGGQTGNQAAASLKNQGIGSFLADLPENELLHPPLNIRVVDCRAFGRYTLVGSHTVSSLRKFIYRPPDKKAQHWNMAG</sequence>
<dbReference type="OrthoDB" id="270970at2759"/>
<name>A0A7L1SB72_9PASS</name>
<dbReference type="PROSITE" id="PS50004">
    <property type="entry name" value="C2"/>
    <property type="match status" value="1"/>
</dbReference>
<evidence type="ECO:0000259" key="7">
    <source>
        <dbReference type="PROSITE" id="PS50004"/>
    </source>
</evidence>
<evidence type="ECO:0000256" key="3">
    <source>
        <dbReference type="ARBA" id="ARBA00022737"/>
    </source>
</evidence>
<dbReference type="PANTHER" id="PTHR12546">
    <property type="entry name" value="FER-1-LIKE"/>
    <property type="match status" value="1"/>
</dbReference>
<reference evidence="9" key="1">
    <citation type="submission" date="2019-09" db="EMBL/GenBank/DDBJ databases">
        <title>Bird 10,000 Genomes (B10K) Project - Family phase.</title>
        <authorList>
            <person name="Zhang G."/>
        </authorList>
    </citation>
    <scope>NUCLEOTIDE SEQUENCE [LARGE SCALE GENOMIC DNA]</scope>
</reference>
<evidence type="ECO:0000256" key="5">
    <source>
        <dbReference type="ARBA" id="ARBA00023136"/>
    </source>
</evidence>
<dbReference type="InterPro" id="IPR037723">
    <property type="entry name" value="C2D_Ferlin"/>
</dbReference>
<comment type="subcellular location">
    <subcellularLocation>
        <location evidence="1">Membrane</location>
        <topology evidence="1">Single-pass membrane protein</topology>
    </subcellularLocation>
</comment>
<dbReference type="Proteomes" id="UP000572057">
    <property type="component" value="Unassembled WGS sequence"/>
</dbReference>
<dbReference type="CDD" id="cd04017">
    <property type="entry name" value="C2D_Ferlin"/>
    <property type="match status" value="1"/>
</dbReference>
<keyword evidence="5" id="KW-0472">Membrane</keyword>
<keyword evidence="2" id="KW-0812">Transmembrane</keyword>
<dbReference type="GO" id="GO:0007009">
    <property type="term" value="P:plasma membrane organization"/>
    <property type="evidence" value="ECO:0007669"/>
    <property type="project" value="TreeGrafter"/>
</dbReference>
<organism evidence="8 9">
    <name type="scientific">Helopsaltes ochotensis</name>
    <name type="common">Middendorff's grasshopper-warbler</name>
    <dbReference type="NCBI Taxonomy" id="3150915"/>
    <lineage>
        <taxon>Eukaryota</taxon>
        <taxon>Metazoa</taxon>
        <taxon>Chordata</taxon>
        <taxon>Craniata</taxon>
        <taxon>Vertebrata</taxon>
        <taxon>Euteleostomi</taxon>
        <taxon>Archelosauria</taxon>
        <taxon>Archosauria</taxon>
        <taxon>Dinosauria</taxon>
        <taxon>Saurischia</taxon>
        <taxon>Theropoda</taxon>
        <taxon>Coelurosauria</taxon>
        <taxon>Aves</taxon>
        <taxon>Neognathae</taxon>
        <taxon>Neoaves</taxon>
        <taxon>Telluraves</taxon>
        <taxon>Australaves</taxon>
        <taxon>Passeriformes</taxon>
        <taxon>Sylvioidea</taxon>
        <taxon>Locustellidae</taxon>
        <taxon>Helopsaltes</taxon>
    </lineage>
</organism>
<dbReference type="GO" id="GO:0035612">
    <property type="term" value="F:AP-2 adaptor complex binding"/>
    <property type="evidence" value="ECO:0007669"/>
    <property type="project" value="TreeGrafter"/>
</dbReference>
<dbReference type="InterPro" id="IPR035892">
    <property type="entry name" value="C2_domain_sf"/>
</dbReference>
<proteinExistence type="predicted"/>
<comment type="caution">
    <text evidence="8">The sequence shown here is derived from an EMBL/GenBank/DDBJ whole genome shotgun (WGS) entry which is preliminary data.</text>
</comment>
<keyword evidence="9" id="KW-1185">Reference proteome</keyword>
<dbReference type="PANTHER" id="PTHR12546:SF32">
    <property type="entry name" value="OTOFERLIN"/>
    <property type="match status" value="1"/>
</dbReference>
<dbReference type="Pfam" id="PF00168">
    <property type="entry name" value="C2"/>
    <property type="match status" value="1"/>
</dbReference>